<dbReference type="HAMAP" id="MF_00321">
    <property type="entry name" value="GTPase_EngB"/>
    <property type="match status" value="1"/>
</dbReference>
<organism evidence="12 13">
    <name type="scientific">Desulfoprunum benzoelyticum</name>
    <dbReference type="NCBI Taxonomy" id="1506996"/>
    <lineage>
        <taxon>Bacteria</taxon>
        <taxon>Pseudomonadati</taxon>
        <taxon>Thermodesulfobacteriota</taxon>
        <taxon>Desulfobulbia</taxon>
        <taxon>Desulfobulbales</taxon>
        <taxon>Desulfobulbaceae</taxon>
        <taxon>Desulfoprunum</taxon>
    </lineage>
</organism>
<evidence type="ECO:0000256" key="5">
    <source>
        <dbReference type="ARBA" id="ARBA00022741"/>
    </source>
</evidence>
<dbReference type="InterPro" id="IPR006073">
    <property type="entry name" value="GTP-bd"/>
</dbReference>
<accession>A0A840UJU9</accession>
<evidence type="ECO:0000256" key="6">
    <source>
        <dbReference type="ARBA" id="ARBA00022842"/>
    </source>
</evidence>
<dbReference type="SUPFAM" id="SSF52540">
    <property type="entry name" value="P-loop containing nucleoside triphosphate hydrolases"/>
    <property type="match status" value="1"/>
</dbReference>
<keyword evidence="9 10" id="KW-0131">Cell cycle</keyword>
<evidence type="ECO:0000256" key="3">
    <source>
        <dbReference type="ARBA" id="ARBA00022618"/>
    </source>
</evidence>
<keyword evidence="7 10" id="KW-0342">GTP-binding</keyword>
<protein>
    <recommendedName>
        <fullName evidence="10">Probable GTP-binding protein EngB</fullName>
    </recommendedName>
</protein>
<dbReference type="Proteomes" id="UP000539642">
    <property type="component" value="Unassembled WGS sequence"/>
</dbReference>
<dbReference type="PANTHER" id="PTHR11649:SF13">
    <property type="entry name" value="ENGB-TYPE G DOMAIN-CONTAINING PROTEIN"/>
    <property type="match status" value="1"/>
</dbReference>
<dbReference type="InterPro" id="IPR030393">
    <property type="entry name" value="G_ENGB_dom"/>
</dbReference>
<feature type="domain" description="EngB-type G" evidence="11">
    <location>
        <begin position="1"/>
        <end position="161"/>
    </location>
</feature>
<dbReference type="AlphaFoldDB" id="A0A840UJU9"/>
<dbReference type="NCBIfam" id="TIGR03598">
    <property type="entry name" value="GTPase_YsxC"/>
    <property type="match status" value="1"/>
</dbReference>
<keyword evidence="5 10" id="KW-0547">Nucleotide-binding</keyword>
<evidence type="ECO:0000256" key="7">
    <source>
        <dbReference type="ARBA" id="ARBA00023134"/>
    </source>
</evidence>
<keyword evidence="4" id="KW-0479">Metal-binding</keyword>
<dbReference type="Gene3D" id="3.40.50.300">
    <property type="entry name" value="P-loop containing nucleotide triphosphate hydrolases"/>
    <property type="match status" value="1"/>
</dbReference>
<dbReference type="CDD" id="cd01876">
    <property type="entry name" value="YihA_EngB"/>
    <property type="match status" value="1"/>
</dbReference>
<evidence type="ECO:0000256" key="10">
    <source>
        <dbReference type="HAMAP-Rule" id="MF_00321"/>
    </source>
</evidence>
<evidence type="ECO:0000256" key="4">
    <source>
        <dbReference type="ARBA" id="ARBA00022723"/>
    </source>
</evidence>
<evidence type="ECO:0000256" key="1">
    <source>
        <dbReference type="ARBA" id="ARBA00001946"/>
    </source>
</evidence>
<evidence type="ECO:0000256" key="8">
    <source>
        <dbReference type="ARBA" id="ARBA00023210"/>
    </source>
</evidence>
<comment type="function">
    <text evidence="10">Necessary for normal cell division and for the maintenance of normal septation.</text>
</comment>
<comment type="similarity">
    <text evidence="2 10">Belongs to the TRAFAC class TrmE-Era-EngA-EngB-Septin-like GTPase superfamily. EngB GTPase family.</text>
</comment>
<comment type="caution">
    <text evidence="12">The sequence shown here is derived from an EMBL/GenBank/DDBJ whole genome shotgun (WGS) entry which is preliminary data.</text>
</comment>
<name>A0A840UJU9_9BACT</name>
<gene>
    <name evidence="10" type="primary">engB</name>
    <name evidence="12" type="ORF">HNQ81_000324</name>
</gene>
<dbReference type="GO" id="GO:0005829">
    <property type="term" value="C:cytosol"/>
    <property type="evidence" value="ECO:0007669"/>
    <property type="project" value="TreeGrafter"/>
</dbReference>
<keyword evidence="3 10" id="KW-0132">Cell division</keyword>
<comment type="cofactor">
    <cofactor evidence="1">
        <name>Mg(2+)</name>
        <dbReference type="ChEBI" id="CHEBI:18420"/>
    </cofactor>
</comment>
<reference evidence="12 13" key="1">
    <citation type="submission" date="2020-08" db="EMBL/GenBank/DDBJ databases">
        <title>Genomic Encyclopedia of Type Strains, Phase IV (KMG-IV): sequencing the most valuable type-strain genomes for metagenomic binning, comparative biology and taxonomic classification.</title>
        <authorList>
            <person name="Goeker M."/>
        </authorList>
    </citation>
    <scope>NUCLEOTIDE SEQUENCE [LARGE SCALE GENOMIC DNA]</scope>
    <source>
        <strain evidence="12 13">DSM 28570</strain>
    </source>
</reference>
<evidence type="ECO:0000256" key="9">
    <source>
        <dbReference type="ARBA" id="ARBA00023306"/>
    </source>
</evidence>
<evidence type="ECO:0000256" key="2">
    <source>
        <dbReference type="ARBA" id="ARBA00009638"/>
    </source>
</evidence>
<dbReference type="Pfam" id="PF01926">
    <property type="entry name" value="MMR_HSR1"/>
    <property type="match status" value="1"/>
</dbReference>
<dbReference type="PROSITE" id="PS51706">
    <property type="entry name" value="G_ENGB"/>
    <property type="match status" value="1"/>
</dbReference>
<dbReference type="GO" id="GO:0046872">
    <property type="term" value="F:metal ion binding"/>
    <property type="evidence" value="ECO:0007669"/>
    <property type="project" value="UniProtKB-KW"/>
</dbReference>
<dbReference type="GO" id="GO:0000917">
    <property type="term" value="P:division septum assembly"/>
    <property type="evidence" value="ECO:0007669"/>
    <property type="project" value="UniProtKB-KW"/>
</dbReference>
<evidence type="ECO:0000313" key="13">
    <source>
        <dbReference type="Proteomes" id="UP000539642"/>
    </source>
</evidence>
<dbReference type="InterPro" id="IPR027417">
    <property type="entry name" value="P-loop_NTPase"/>
</dbReference>
<dbReference type="InterPro" id="IPR019987">
    <property type="entry name" value="GTP-bd_ribosome_bio_YsxC"/>
</dbReference>
<keyword evidence="6" id="KW-0460">Magnesium</keyword>
<sequence>MGKSSLINCLIGRKALVKVSGRPGKTQGLNYFQVGDGLYFVDLPGYGFARVSKTLQEGWQELVTSYLETRETLRCVVVIIDIRHAPKTQDTQLLSWLKLKGIPYLPVYTKTDKLSGNERVLNARLLDGGHDIQAGSRVLFSSKTGQGREELLRAMAAFLDVRQKG</sequence>
<dbReference type="EMBL" id="JACHEO010000001">
    <property type="protein sequence ID" value="MBB5346617.1"/>
    <property type="molecule type" value="Genomic_DNA"/>
</dbReference>
<dbReference type="GO" id="GO:0005525">
    <property type="term" value="F:GTP binding"/>
    <property type="evidence" value="ECO:0007669"/>
    <property type="project" value="UniProtKB-UniRule"/>
</dbReference>
<keyword evidence="13" id="KW-1185">Reference proteome</keyword>
<evidence type="ECO:0000259" key="11">
    <source>
        <dbReference type="PROSITE" id="PS51706"/>
    </source>
</evidence>
<keyword evidence="8 10" id="KW-0717">Septation</keyword>
<proteinExistence type="inferred from homology"/>
<dbReference type="PANTHER" id="PTHR11649">
    <property type="entry name" value="MSS1/TRME-RELATED GTP-BINDING PROTEIN"/>
    <property type="match status" value="1"/>
</dbReference>
<evidence type="ECO:0000313" key="12">
    <source>
        <dbReference type="EMBL" id="MBB5346617.1"/>
    </source>
</evidence>